<dbReference type="AlphaFoldDB" id="A0A075HAX2"/>
<comment type="function">
    <text evidence="8 11">Allows the formation of correctly charged Asn-tRNA(Asn) or Gln-tRNA(Gln) through the transamidation of misacylated Asp-tRNA(Asn) or Glu-tRNA(Gln) in organisms which lack either or both of asparaginyl-tRNA or glutaminyl-tRNA synthetases. The reaction takes place in the presence of glutamine and ATP through an activated phospho-Asp-tRNA(Asn) or phospho-Glu-tRNA(Gln).</text>
</comment>
<dbReference type="InterPro" id="IPR017958">
    <property type="entry name" value="Gln-tRNA_amidoTrfase_suB_CS"/>
</dbReference>
<keyword evidence="13" id="KW-0808">Transferase</keyword>
<keyword evidence="6 11" id="KW-0067">ATP-binding</keyword>
<accession>A0A075HAX2</accession>
<proteinExistence type="inferred from homology"/>
<evidence type="ECO:0000256" key="4">
    <source>
        <dbReference type="ARBA" id="ARBA00022598"/>
    </source>
</evidence>
<dbReference type="GO" id="GO:0070681">
    <property type="term" value="P:glutaminyl-tRNAGln biosynthesis via transamidation"/>
    <property type="evidence" value="ECO:0007669"/>
    <property type="project" value="TreeGrafter"/>
</dbReference>
<evidence type="ECO:0000256" key="10">
    <source>
        <dbReference type="ARBA" id="ARBA00047913"/>
    </source>
</evidence>
<protein>
    <recommendedName>
        <fullName evidence="3 11">Aspartyl/glutamyl-tRNA(Asn/Gln) amidotransferase subunit B</fullName>
        <shortName evidence="11">Asp/Glu-ADT subunit B</shortName>
        <ecNumber evidence="11">6.3.5.-</ecNumber>
    </recommendedName>
</protein>
<evidence type="ECO:0000256" key="1">
    <source>
        <dbReference type="ARBA" id="ARBA00005306"/>
    </source>
</evidence>
<dbReference type="GO" id="GO:0016740">
    <property type="term" value="F:transferase activity"/>
    <property type="evidence" value="ECO:0007669"/>
    <property type="project" value="UniProtKB-KW"/>
</dbReference>
<dbReference type="SUPFAM" id="SSF89095">
    <property type="entry name" value="GatB/YqeY motif"/>
    <property type="match status" value="1"/>
</dbReference>
<comment type="catalytic activity">
    <reaction evidence="9 11">
        <text>L-aspartyl-tRNA(Asn) + L-glutamine + ATP + H2O = L-asparaginyl-tRNA(Asn) + L-glutamate + ADP + phosphate + 2 H(+)</text>
        <dbReference type="Rhea" id="RHEA:14513"/>
        <dbReference type="Rhea" id="RHEA-COMP:9674"/>
        <dbReference type="Rhea" id="RHEA-COMP:9677"/>
        <dbReference type="ChEBI" id="CHEBI:15377"/>
        <dbReference type="ChEBI" id="CHEBI:15378"/>
        <dbReference type="ChEBI" id="CHEBI:29985"/>
        <dbReference type="ChEBI" id="CHEBI:30616"/>
        <dbReference type="ChEBI" id="CHEBI:43474"/>
        <dbReference type="ChEBI" id="CHEBI:58359"/>
        <dbReference type="ChEBI" id="CHEBI:78515"/>
        <dbReference type="ChEBI" id="CHEBI:78516"/>
        <dbReference type="ChEBI" id="CHEBI:456216"/>
    </reaction>
</comment>
<evidence type="ECO:0000313" key="13">
    <source>
        <dbReference type="EMBL" id="AIF13104.1"/>
    </source>
</evidence>
<sequence>MAKIGLEIHCQLTKLESKLFCSCKADYREFESNTNICPICMGIPGSLPLLNKKAVEKATLIAMALDCDTPPQIAFFRKNYFYPDLPKNFQITQLNADGYDKTSIGWKGRISVDNKEIQIRRIQLEEDPGRLIYEGATERTKVTLVDYNRAGTPLVEIVTEPDFENPHHVRNFLNILSDLLENLDVSDPGLDGAMRADANVSIEGGSKVEIKNINSFHDLEKAVHFEITRQQSLAERKIEIIQETRHWDDRRKITVSARTKEEEEEYRYHLEADVPWVNIGSKIKNELQVHMPESISIKKERYVSKYGITLQVADILASDKYFSELFEKANNETNAKDIANMITTDIMGLLDTREKREISKLEAGHLSDLVESIRSNKITRASAKIALDEIIKNGKPLSQIIEDLNLGYISDESTLSDIITQVLSEEEKAAEDAKQNPETVNFLVGKVMQRTHGKADPELTLTLLKKNLGIEL</sequence>
<organism evidence="13">
    <name type="scientific">uncultured marine thaumarchaeote KM3_59_E10</name>
    <dbReference type="NCBI Taxonomy" id="1456211"/>
    <lineage>
        <taxon>Archaea</taxon>
        <taxon>Nitrososphaerota</taxon>
        <taxon>environmental samples</taxon>
    </lineage>
</organism>
<dbReference type="InterPro" id="IPR042114">
    <property type="entry name" value="GatB_C_1"/>
</dbReference>
<dbReference type="PANTHER" id="PTHR11659">
    <property type="entry name" value="GLUTAMYL-TRNA GLN AMIDOTRANSFERASE SUBUNIT B MITOCHONDRIAL AND PROKARYOTIC PET112-RELATED"/>
    <property type="match status" value="1"/>
</dbReference>
<dbReference type="Gene3D" id="1.10.10.410">
    <property type="match status" value="1"/>
</dbReference>
<keyword evidence="7 11" id="KW-0648">Protein biosynthesis</keyword>
<keyword evidence="5 11" id="KW-0547">Nucleotide-binding</keyword>
<evidence type="ECO:0000256" key="2">
    <source>
        <dbReference type="ARBA" id="ARBA00011123"/>
    </source>
</evidence>
<dbReference type="Gene3D" id="1.10.150.380">
    <property type="entry name" value="GatB domain, N-terminal subdomain"/>
    <property type="match status" value="1"/>
</dbReference>
<dbReference type="NCBIfam" id="TIGR00133">
    <property type="entry name" value="gatB"/>
    <property type="match status" value="1"/>
</dbReference>
<dbReference type="InterPro" id="IPR023168">
    <property type="entry name" value="GatB_Yqey_C_2"/>
</dbReference>
<reference evidence="13" key="1">
    <citation type="journal article" date="2014" name="Genome Biol. Evol.">
        <title>Pangenome evidence for extensive interdomain horizontal transfer affecting lineage core and shell genes in uncultured planktonic thaumarchaeota and euryarchaeota.</title>
        <authorList>
            <person name="Deschamps P."/>
            <person name="Zivanovic Y."/>
            <person name="Moreira D."/>
            <person name="Rodriguez-Valera F."/>
            <person name="Lopez-Garcia P."/>
        </authorList>
    </citation>
    <scope>NUCLEOTIDE SEQUENCE</scope>
</reference>
<dbReference type="HAMAP" id="MF_00121">
    <property type="entry name" value="GatB"/>
    <property type="match status" value="1"/>
</dbReference>
<evidence type="ECO:0000256" key="11">
    <source>
        <dbReference type="HAMAP-Rule" id="MF_00121"/>
    </source>
</evidence>
<dbReference type="SMART" id="SM00845">
    <property type="entry name" value="GatB_Yqey"/>
    <property type="match status" value="1"/>
</dbReference>
<evidence type="ECO:0000259" key="12">
    <source>
        <dbReference type="SMART" id="SM00845"/>
    </source>
</evidence>
<feature type="domain" description="Asn/Gln amidotransferase" evidence="12">
    <location>
        <begin position="324"/>
        <end position="468"/>
    </location>
</feature>
<comment type="catalytic activity">
    <reaction evidence="10 11">
        <text>L-glutamyl-tRNA(Gln) + L-glutamine + ATP + H2O = L-glutaminyl-tRNA(Gln) + L-glutamate + ADP + phosphate + H(+)</text>
        <dbReference type="Rhea" id="RHEA:17521"/>
        <dbReference type="Rhea" id="RHEA-COMP:9681"/>
        <dbReference type="Rhea" id="RHEA-COMP:9684"/>
        <dbReference type="ChEBI" id="CHEBI:15377"/>
        <dbReference type="ChEBI" id="CHEBI:15378"/>
        <dbReference type="ChEBI" id="CHEBI:29985"/>
        <dbReference type="ChEBI" id="CHEBI:30616"/>
        <dbReference type="ChEBI" id="CHEBI:43474"/>
        <dbReference type="ChEBI" id="CHEBI:58359"/>
        <dbReference type="ChEBI" id="CHEBI:78520"/>
        <dbReference type="ChEBI" id="CHEBI:78521"/>
        <dbReference type="ChEBI" id="CHEBI:456216"/>
    </reaction>
</comment>
<evidence type="ECO:0000256" key="7">
    <source>
        <dbReference type="ARBA" id="ARBA00022917"/>
    </source>
</evidence>
<dbReference type="PANTHER" id="PTHR11659:SF0">
    <property type="entry name" value="GLUTAMYL-TRNA(GLN) AMIDOTRANSFERASE SUBUNIT B, MITOCHONDRIAL"/>
    <property type="match status" value="1"/>
</dbReference>
<evidence type="ECO:0000256" key="9">
    <source>
        <dbReference type="ARBA" id="ARBA00047380"/>
    </source>
</evidence>
<dbReference type="EMBL" id="KF900963">
    <property type="protein sequence ID" value="AIF13104.1"/>
    <property type="molecule type" value="Genomic_DNA"/>
</dbReference>
<dbReference type="GO" id="GO:0006412">
    <property type="term" value="P:translation"/>
    <property type="evidence" value="ECO:0007669"/>
    <property type="project" value="UniProtKB-UniRule"/>
</dbReference>
<dbReference type="InterPro" id="IPR006075">
    <property type="entry name" value="Asn/Gln-tRNA_Trfase_suB/E_cat"/>
</dbReference>
<dbReference type="GO" id="GO:0005524">
    <property type="term" value="F:ATP binding"/>
    <property type="evidence" value="ECO:0007669"/>
    <property type="project" value="UniProtKB-KW"/>
</dbReference>
<gene>
    <name evidence="11 13" type="primary">gatB</name>
</gene>
<evidence type="ECO:0000256" key="6">
    <source>
        <dbReference type="ARBA" id="ARBA00022840"/>
    </source>
</evidence>
<dbReference type="InterPro" id="IPR014746">
    <property type="entry name" value="Gln_synth/guanido_kin_cat_dom"/>
</dbReference>
<dbReference type="InterPro" id="IPR018027">
    <property type="entry name" value="Asn/Gln_amidotransferase"/>
</dbReference>
<dbReference type="Pfam" id="PF02934">
    <property type="entry name" value="GatB_N"/>
    <property type="match status" value="1"/>
</dbReference>
<dbReference type="InterPro" id="IPR004413">
    <property type="entry name" value="GatB"/>
</dbReference>
<dbReference type="InterPro" id="IPR017959">
    <property type="entry name" value="Asn/Gln-tRNA_amidoTrfase_suB/E"/>
</dbReference>
<comment type="subunit">
    <text evidence="2 11">Heterotrimer of A, B and C subunits.</text>
</comment>
<dbReference type="EC" id="6.3.5.-" evidence="11"/>
<evidence type="ECO:0000256" key="8">
    <source>
        <dbReference type="ARBA" id="ARBA00024799"/>
    </source>
</evidence>
<evidence type="ECO:0000256" key="5">
    <source>
        <dbReference type="ARBA" id="ARBA00022741"/>
    </source>
</evidence>
<dbReference type="NCBIfam" id="NF004012">
    <property type="entry name" value="PRK05477.1-2"/>
    <property type="match status" value="1"/>
</dbReference>
<keyword evidence="4 11" id="KW-0436">Ligase</keyword>
<name>A0A075HAX2_9ARCH</name>
<dbReference type="GO" id="GO:0050566">
    <property type="term" value="F:asparaginyl-tRNA synthase (glutamine-hydrolyzing) activity"/>
    <property type="evidence" value="ECO:0007669"/>
    <property type="project" value="RHEA"/>
</dbReference>
<dbReference type="PROSITE" id="PS01234">
    <property type="entry name" value="GATB"/>
    <property type="match status" value="1"/>
</dbReference>
<dbReference type="GO" id="GO:0050567">
    <property type="term" value="F:glutaminyl-tRNA synthase (glutamine-hydrolyzing) activity"/>
    <property type="evidence" value="ECO:0007669"/>
    <property type="project" value="UniProtKB-UniRule"/>
</dbReference>
<dbReference type="Pfam" id="PF02637">
    <property type="entry name" value="GatB_Yqey"/>
    <property type="match status" value="1"/>
</dbReference>
<dbReference type="SUPFAM" id="SSF55931">
    <property type="entry name" value="Glutamine synthetase/guanido kinase"/>
    <property type="match status" value="1"/>
</dbReference>
<evidence type="ECO:0000256" key="3">
    <source>
        <dbReference type="ARBA" id="ARBA00016923"/>
    </source>
</evidence>
<dbReference type="InterPro" id="IPR003789">
    <property type="entry name" value="Asn/Gln_tRNA_amidoTrase-B-like"/>
</dbReference>
<comment type="similarity">
    <text evidence="1 11">Belongs to the GatB/GatE family. GatB subfamily.</text>
</comment>